<reference evidence="2 3" key="1">
    <citation type="submission" date="2023-10" db="EMBL/GenBank/DDBJ databases">
        <title>Genomes of two closely related lineages of the louse Polyplax serrata with different host specificities.</title>
        <authorList>
            <person name="Martinu J."/>
            <person name="Tarabai H."/>
            <person name="Stefka J."/>
            <person name="Hypsa V."/>
        </authorList>
    </citation>
    <scope>NUCLEOTIDE SEQUENCE [LARGE SCALE GENOMIC DNA]</scope>
    <source>
        <strain evidence="2">HR10_N</strain>
    </source>
</reference>
<proteinExistence type="predicted"/>
<dbReference type="AlphaFoldDB" id="A0AAN8S9K0"/>
<accession>A0AAN8S9K0</accession>
<feature type="compositionally biased region" description="Basic residues" evidence="1">
    <location>
        <begin position="167"/>
        <end position="185"/>
    </location>
</feature>
<comment type="caution">
    <text evidence="2">The sequence shown here is derived from an EMBL/GenBank/DDBJ whole genome shotgun (WGS) entry which is preliminary data.</text>
</comment>
<sequence>MSQQEESQSTPALIHIPEFAGENCTSSLSIIPKTNLLESCTRLSVSLEEDGLFKGLSRSSSSSVTTSHNMTLEELRAVNKYAESTKSLSYLPQVHERQTARMRTRSEWFLSPLIAPEQLLYAIDSDPTSIFLLRSSCSRSSADYRLLKMLTKKGGTGLSASAESIHKRPSIRRNNSRHVHRTSSKRNKENGSSKKHSPSASFKKSHHDKSESKPLKFSVHDGQSGNKQETEPLKEGSVNANVGRLLKDGGCTETLQDPFGNLSHVQNLRLLKMTSLDSAHAKQVGAQAKFQKMNSLGSSSFLGEAKPSPQTCKQMNVDEVKEEEGSDMDVTPYNVTMSYKPRI</sequence>
<feature type="compositionally biased region" description="Basic residues" evidence="1">
    <location>
        <begin position="193"/>
        <end position="207"/>
    </location>
</feature>
<name>A0AAN8S9K0_POLSC</name>
<evidence type="ECO:0000313" key="2">
    <source>
        <dbReference type="EMBL" id="KAK6631187.1"/>
    </source>
</evidence>
<evidence type="ECO:0000313" key="3">
    <source>
        <dbReference type="Proteomes" id="UP001372834"/>
    </source>
</evidence>
<gene>
    <name evidence="2" type="ORF">RUM43_014283</name>
</gene>
<protein>
    <submittedName>
        <fullName evidence="2">Uncharacterized protein</fullName>
    </submittedName>
</protein>
<feature type="region of interest" description="Disordered" evidence="1">
    <location>
        <begin position="155"/>
        <end position="239"/>
    </location>
</feature>
<dbReference type="Proteomes" id="UP001372834">
    <property type="component" value="Unassembled WGS sequence"/>
</dbReference>
<organism evidence="2 3">
    <name type="scientific">Polyplax serrata</name>
    <name type="common">Common mouse louse</name>
    <dbReference type="NCBI Taxonomy" id="468196"/>
    <lineage>
        <taxon>Eukaryota</taxon>
        <taxon>Metazoa</taxon>
        <taxon>Ecdysozoa</taxon>
        <taxon>Arthropoda</taxon>
        <taxon>Hexapoda</taxon>
        <taxon>Insecta</taxon>
        <taxon>Pterygota</taxon>
        <taxon>Neoptera</taxon>
        <taxon>Paraneoptera</taxon>
        <taxon>Psocodea</taxon>
        <taxon>Troctomorpha</taxon>
        <taxon>Phthiraptera</taxon>
        <taxon>Anoplura</taxon>
        <taxon>Polyplacidae</taxon>
        <taxon>Polyplax</taxon>
    </lineage>
</organism>
<dbReference type="EMBL" id="JAWJWE010000009">
    <property type="protein sequence ID" value="KAK6631187.1"/>
    <property type="molecule type" value="Genomic_DNA"/>
</dbReference>
<evidence type="ECO:0000256" key="1">
    <source>
        <dbReference type="SAM" id="MobiDB-lite"/>
    </source>
</evidence>